<accession>A0A401Q1P2</accession>
<name>A0A401Q1P2_SCYTO</name>
<organism evidence="1 2">
    <name type="scientific">Scyliorhinus torazame</name>
    <name type="common">Cloudy catshark</name>
    <name type="synonym">Catulus torazame</name>
    <dbReference type="NCBI Taxonomy" id="75743"/>
    <lineage>
        <taxon>Eukaryota</taxon>
        <taxon>Metazoa</taxon>
        <taxon>Chordata</taxon>
        <taxon>Craniata</taxon>
        <taxon>Vertebrata</taxon>
        <taxon>Chondrichthyes</taxon>
        <taxon>Elasmobranchii</taxon>
        <taxon>Galeomorphii</taxon>
        <taxon>Galeoidea</taxon>
        <taxon>Carcharhiniformes</taxon>
        <taxon>Scyliorhinidae</taxon>
        <taxon>Scyliorhinus</taxon>
    </lineage>
</organism>
<dbReference type="Proteomes" id="UP000288216">
    <property type="component" value="Unassembled WGS sequence"/>
</dbReference>
<gene>
    <name evidence="1" type="ORF">scyTo_0017876</name>
</gene>
<evidence type="ECO:0000313" key="2">
    <source>
        <dbReference type="Proteomes" id="UP000288216"/>
    </source>
</evidence>
<dbReference type="AlphaFoldDB" id="A0A401Q1P2"/>
<dbReference type="EMBL" id="BFAA01011974">
    <property type="protein sequence ID" value="GCB79349.1"/>
    <property type="molecule type" value="Genomic_DNA"/>
</dbReference>
<protein>
    <submittedName>
        <fullName evidence="1">Uncharacterized protein</fullName>
    </submittedName>
</protein>
<evidence type="ECO:0000313" key="1">
    <source>
        <dbReference type="EMBL" id="GCB79349.1"/>
    </source>
</evidence>
<comment type="caution">
    <text evidence="1">The sequence shown here is derived from an EMBL/GenBank/DDBJ whole genome shotgun (WGS) entry which is preliminary data.</text>
</comment>
<proteinExistence type="predicted"/>
<sequence length="88" mass="10207">MKYPNSSYFAMRGVKTTFFMVQEKRYHIKIAEAVQQSTHVQKKSRNVQGEALNTNLFIPNYLKNCQKVNFHLTGARKVVGHMVEIKGF</sequence>
<keyword evidence="2" id="KW-1185">Reference proteome</keyword>
<reference evidence="1 2" key="1">
    <citation type="journal article" date="2018" name="Nat. Ecol. Evol.">
        <title>Shark genomes provide insights into elasmobranch evolution and the origin of vertebrates.</title>
        <authorList>
            <person name="Hara Y"/>
            <person name="Yamaguchi K"/>
            <person name="Onimaru K"/>
            <person name="Kadota M"/>
            <person name="Koyanagi M"/>
            <person name="Keeley SD"/>
            <person name="Tatsumi K"/>
            <person name="Tanaka K"/>
            <person name="Motone F"/>
            <person name="Kageyama Y"/>
            <person name="Nozu R"/>
            <person name="Adachi N"/>
            <person name="Nishimura O"/>
            <person name="Nakagawa R"/>
            <person name="Tanegashima C"/>
            <person name="Kiyatake I"/>
            <person name="Matsumoto R"/>
            <person name="Murakumo K"/>
            <person name="Nishida K"/>
            <person name="Terakita A"/>
            <person name="Kuratani S"/>
            <person name="Sato K"/>
            <person name="Hyodo S Kuraku.S."/>
        </authorList>
    </citation>
    <scope>NUCLEOTIDE SEQUENCE [LARGE SCALE GENOMIC DNA]</scope>
</reference>